<evidence type="ECO:0000256" key="1">
    <source>
        <dbReference type="SAM" id="Phobius"/>
    </source>
</evidence>
<reference evidence="2 3" key="1">
    <citation type="submission" date="2024-08" db="EMBL/GenBank/DDBJ databases">
        <authorList>
            <person name="Cucini C."/>
            <person name="Frati F."/>
        </authorList>
    </citation>
    <scope>NUCLEOTIDE SEQUENCE [LARGE SCALE GENOMIC DNA]</scope>
</reference>
<evidence type="ECO:0000313" key="3">
    <source>
        <dbReference type="Proteomes" id="UP001642540"/>
    </source>
</evidence>
<protein>
    <submittedName>
        <fullName evidence="2">Uncharacterized protein</fullName>
    </submittedName>
</protein>
<comment type="caution">
    <text evidence="2">The sequence shown here is derived from an EMBL/GenBank/DDBJ whole genome shotgun (WGS) entry which is preliminary data.</text>
</comment>
<feature type="transmembrane region" description="Helical" evidence="1">
    <location>
        <begin position="603"/>
        <end position="623"/>
    </location>
</feature>
<organism evidence="2 3">
    <name type="scientific">Orchesella dallaii</name>
    <dbReference type="NCBI Taxonomy" id="48710"/>
    <lineage>
        <taxon>Eukaryota</taxon>
        <taxon>Metazoa</taxon>
        <taxon>Ecdysozoa</taxon>
        <taxon>Arthropoda</taxon>
        <taxon>Hexapoda</taxon>
        <taxon>Collembola</taxon>
        <taxon>Entomobryomorpha</taxon>
        <taxon>Entomobryoidea</taxon>
        <taxon>Orchesellidae</taxon>
        <taxon>Orchesellinae</taxon>
        <taxon>Orchesella</taxon>
    </lineage>
</organism>
<dbReference type="Gene3D" id="1.10.287.70">
    <property type="match status" value="1"/>
</dbReference>
<proteinExistence type="predicted"/>
<feature type="transmembrane region" description="Helical" evidence="1">
    <location>
        <begin position="267"/>
        <end position="287"/>
    </location>
</feature>
<feature type="transmembrane region" description="Helical" evidence="1">
    <location>
        <begin position="316"/>
        <end position="336"/>
    </location>
</feature>
<evidence type="ECO:0000313" key="2">
    <source>
        <dbReference type="EMBL" id="CAL8128337.1"/>
    </source>
</evidence>
<dbReference type="Proteomes" id="UP001642540">
    <property type="component" value="Unassembled WGS sequence"/>
</dbReference>
<feature type="transmembrane region" description="Helical" evidence="1">
    <location>
        <begin position="580"/>
        <end position="597"/>
    </location>
</feature>
<keyword evidence="1" id="KW-0812">Transmembrane</keyword>
<keyword evidence="3" id="KW-1185">Reference proteome</keyword>
<sequence>MTNMKTEYEKERFRGEALKNFLETNARLVTKQKLSTKEILLISDSIFPSINNNFVLHSKFMFNLNQPIKFPTAILTYIKDISGITSENANVLSYISRTPIMFINLSDFSLGLGCFTCEYSDNNDWIVGQYFRITFQKPPETAYSSFHQLMTFWKMLHSTLNIKAAKKPESCSFHIQHEVGFNLGLCETYEEYFKYINCSNVLTCINIHLSYLELRRGTMTFDRFMFRYDAEILHFGVEQIEYTVQMIFPKVQFFDANLTAFLTPFRLNIWISTLVAIAGLLIWLVLIDGNNLLDSFFIIYSILVSQDANQKTSKRLAGTILIITWVFSSFLLREAYNSSLYSFMTSKQKHENFPQDMAELLSRNDFDLILPISFRDEIIFSFFIQDTSKLSKSLATFYLKILTRAYFMTRGFYQQTLENISNGNPSQMWHYPSTTWQNYIDWLDIELEPKMEIVTTKKFAVVCIRHCAVKWNIALIGKPGLSCIKPKQNAFFTTNEFWTLSYPIFSTFTISKFLGPFVESGIYEWQMHRQRVVEQVKLLKSADNLKNLIIATNYSMVDFVLHGSKKKNPVHTEEATPTKISALTGTLMLTGFMMLAYEFGNVPIITSLKGLLFASAMSILYLVKGKVTQRASNIAELFNLFMQFEQRHLIGTFKYLSI</sequence>
<keyword evidence="1" id="KW-1133">Transmembrane helix</keyword>
<dbReference type="EMBL" id="CAXLJM020000075">
    <property type="protein sequence ID" value="CAL8128337.1"/>
    <property type="molecule type" value="Genomic_DNA"/>
</dbReference>
<keyword evidence="1" id="KW-0472">Membrane</keyword>
<gene>
    <name evidence="2" type="ORF">ODALV1_LOCUS22189</name>
</gene>
<accession>A0ABP1RHD1</accession>
<name>A0ABP1RHD1_9HEXA</name>